<evidence type="ECO:0000313" key="3">
    <source>
        <dbReference type="EMBL" id="WTP91320.1"/>
    </source>
</evidence>
<evidence type="ECO:0000259" key="1">
    <source>
        <dbReference type="Pfam" id="PF05598"/>
    </source>
</evidence>
<feature type="domain" description="Transposase InsH N-terminal" evidence="1">
    <location>
        <begin position="30"/>
        <end position="113"/>
    </location>
</feature>
<dbReference type="InterPro" id="IPR008490">
    <property type="entry name" value="Transposase_InsH_N"/>
</dbReference>
<reference evidence="3" key="1">
    <citation type="submission" date="2022-10" db="EMBL/GenBank/DDBJ databases">
        <title>The complete genomes of actinobacterial strains from the NBC collection.</title>
        <authorList>
            <person name="Joergensen T.S."/>
            <person name="Alvarez Arevalo M."/>
            <person name="Sterndorff E.B."/>
            <person name="Faurdal D."/>
            <person name="Vuksanovic O."/>
            <person name="Mourched A.-S."/>
            <person name="Charusanti P."/>
            <person name="Shaw S."/>
            <person name="Blin K."/>
            <person name="Weber T."/>
        </authorList>
    </citation>
    <scope>NUCLEOTIDE SEQUENCE</scope>
    <source>
        <strain evidence="3">NBC 00180</strain>
    </source>
</reference>
<dbReference type="EMBL" id="CP108140">
    <property type="protein sequence ID" value="WTP91320.1"/>
    <property type="molecule type" value="Genomic_DNA"/>
</dbReference>
<dbReference type="NCBIfam" id="NF033551">
    <property type="entry name" value="transpos_IS1182"/>
    <property type="match status" value="1"/>
</dbReference>
<protein>
    <submittedName>
        <fullName evidence="3">IS1182 family transposase</fullName>
    </submittedName>
</protein>
<dbReference type="Pfam" id="PF05598">
    <property type="entry name" value="DUF772"/>
    <property type="match status" value="1"/>
</dbReference>
<proteinExistence type="predicted"/>
<organism evidence="3">
    <name type="scientific">Streptomyces sp. NBC_00180</name>
    <dbReference type="NCBI Taxonomy" id="2903632"/>
    <lineage>
        <taxon>Bacteria</taxon>
        <taxon>Bacillati</taxon>
        <taxon>Actinomycetota</taxon>
        <taxon>Actinomycetes</taxon>
        <taxon>Kitasatosporales</taxon>
        <taxon>Streptomycetaceae</taxon>
        <taxon>Streptomyces</taxon>
    </lineage>
</organism>
<dbReference type="InterPro" id="IPR047629">
    <property type="entry name" value="IS1182_transpos"/>
</dbReference>
<dbReference type="AlphaFoldDB" id="A0AAU1I957"/>
<name>A0AAU1I957_9ACTN</name>
<dbReference type="Pfam" id="PF13751">
    <property type="entry name" value="DDE_Tnp_1_6"/>
    <property type="match status" value="1"/>
</dbReference>
<dbReference type="PANTHER" id="PTHR35604:SF2">
    <property type="entry name" value="TRANSPOSASE INSH FOR INSERTION SEQUENCE ELEMENT IS5A-RELATED"/>
    <property type="match status" value="1"/>
</dbReference>
<dbReference type="PANTHER" id="PTHR35604">
    <property type="entry name" value="TRANSPOSASE INSH FOR INSERTION SEQUENCE ELEMENT IS5A-RELATED"/>
    <property type="match status" value="1"/>
</dbReference>
<sequence length="572" mass="62578">MSLQSKGLPAVPEQTVAVARAAFPKGSLPIRVRDRLAEVFADEPFVDAFGVRGAPGMSPAVLSLVTVLQFAENLTDRQAAAMAVRAIDWKYAIGAELTDTGFDHTVLTRFRTRLVDHGLERAVFDRLVAHCRDAGLIGAGGKQRTDATHVISAVRDLNRLELAGESVRAALEALAVAAPAWLAGQIDVAEFAHRYGPRVNGWTMPESQTKRDRLALVFAQDGYALCQAAWSPAAPAWIRGIEAVAVLRQVLVQTYYRRTDTRGREVIIKRDADSEGVPPGRCRLASPYDTDARWAAKGEDLFWCGYKIHLTESCDTPPEAEAEAEAERHGRRMPNLITDVATTDATVPDVKATTGIQQRLAEHGIAPGEHYLDSGYPSADLVTAAAAEGITMVTPLLADHSRQAKAADGFDKSAFRIDWTTRQVCCPQGHRSTGWHPVKQHGRDAIVTEFAKADCRACPARTRCTAAARGNRMLTLRPKEIHERVAAARKEQDTEAWRAKYALRAGIEGTVNQALDITGIRRARYRGLAKVSLQHAFSATAINIIRLDAHWTGTPARPRASRLERLAYRLTA</sequence>
<gene>
    <name evidence="3" type="ORF">OG477_41070</name>
</gene>
<dbReference type="InterPro" id="IPR025668">
    <property type="entry name" value="Tnp_DDE_dom"/>
</dbReference>
<feature type="domain" description="Transposase DDE" evidence="2">
    <location>
        <begin position="426"/>
        <end position="547"/>
    </location>
</feature>
<accession>A0AAU1I957</accession>
<evidence type="ECO:0000259" key="2">
    <source>
        <dbReference type="Pfam" id="PF13751"/>
    </source>
</evidence>